<comment type="caution">
    <text evidence="2">The sequence shown here is derived from an EMBL/GenBank/DDBJ whole genome shotgun (WGS) entry which is preliminary data.</text>
</comment>
<dbReference type="Proteomes" id="UP001311232">
    <property type="component" value="Unassembled WGS sequence"/>
</dbReference>
<evidence type="ECO:0000313" key="2">
    <source>
        <dbReference type="EMBL" id="KAK5598770.1"/>
    </source>
</evidence>
<proteinExistence type="predicted"/>
<dbReference type="AlphaFoldDB" id="A0AAV9QQM3"/>
<feature type="non-terminal residue" evidence="2">
    <location>
        <position position="136"/>
    </location>
</feature>
<feature type="region of interest" description="Disordered" evidence="1">
    <location>
        <begin position="37"/>
        <end position="58"/>
    </location>
</feature>
<accession>A0AAV9QQM3</accession>
<reference evidence="2 3" key="1">
    <citation type="submission" date="2021-06" db="EMBL/GenBank/DDBJ databases">
        <authorList>
            <person name="Palmer J.M."/>
        </authorList>
    </citation>
    <scope>NUCLEOTIDE SEQUENCE [LARGE SCALE GENOMIC DNA]</scope>
    <source>
        <strain evidence="2 3">MEX-2019</strain>
        <tissue evidence="2">Muscle</tissue>
    </source>
</reference>
<gene>
    <name evidence="2" type="ORF">CRENBAI_004528</name>
</gene>
<sequence length="136" mass="15303">MISGSPSSSGFSPNQRKRAWEALHHLNLYIASCPQQRREGVQGGHRTYNGPALHRPTSRQHLANSHYLTEEQSAETHQSELIVQWGRSERDSSSLESIGGAAFTSPRAHFPVFQSAAQPVYIWNLKAEFLTKLRYS</sequence>
<name>A0AAV9QQM3_9TELE</name>
<evidence type="ECO:0000313" key="3">
    <source>
        <dbReference type="Proteomes" id="UP001311232"/>
    </source>
</evidence>
<protein>
    <submittedName>
        <fullName evidence="2">Uncharacterized protein</fullName>
    </submittedName>
</protein>
<keyword evidence="3" id="KW-1185">Reference proteome</keyword>
<evidence type="ECO:0000256" key="1">
    <source>
        <dbReference type="SAM" id="MobiDB-lite"/>
    </source>
</evidence>
<dbReference type="EMBL" id="JAHHUM010003008">
    <property type="protein sequence ID" value="KAK5598770.1"/>
    <property type="molecule type" value="Genomic_DNA"/>
</dbReference>
<organism evidence="2 3">
    <name type="scientific">Crenichthys baileyi</name>
    <name type="common">White River springfish</name>
    <dbReference type="NCBI Taxonomy" id="28760"/>
    <lineage>
        <taxon>Eukaryota</taxon>
        <taxon>Metazoa</taxon>
        <taxon>Chordata</taxon>
        <taxon>Craniata</taxon>
        <taxon>Vertebrata</taxon>
        <taxon>Euteleostomi</taxon>
        <taxon>Actinopterygii</taxon>
        <taxon>Neopterygii</taxon>
        <taxon>Teleostei</taxon>
        <taxon>Neoteleostei</taxon>
        <taxon>Acanthomorphata</taxon>
        <taxon>Ovalentaria</taxon>
        <taxon>Atherinomorphae</taxon>
        <taxon>Cyprinodontiformes</taxon>
        <taxon>Goodeidae</taxon>
        <taxon>Crenichthys</taxon>
    </lineage>
</organism>